<dbReference type="KEGG" id="ppsc:EHS13_27185"/>
<proteinExistence type="predicted"/>
<feature type="signal peptide" evidence="1">
    <location>
        <begin position="1"/>
        <end position="23"/>
    </location>
</feature>
<evidence type="ECO:0000313" key="2">
    <source>
        <dbReference type="EMBL" id="QGQ98306.1"/>
    </source>
</evidence>
<evidence type="ECO:0000313" key="3">
    <source>
        <dbReference type="Proteomes" id="UP000426246"/>
    </source>
</evidence>
<dbReference type="SUPFAM" id="SSF50939">
    <property type="entry name" value="Sialidases"/>
    <property type="match status" value="1"/>
</dbReference>
<protein>
    <recommendedName>
        <fullName evidence="4">Exo-alpha-sialidase</fullName>
    </recommendedName>
</protein>
<dbReference type="InterPro" id="IPR015943">
    <property type="entry name" value="WD40/YVTN_repeat-like_dom_sf"/>
</dbReference>
<organism evidence="2 3">
    <name type="scientific">Paenibacillus psychroresistens</name>
    <dbReference type="NCBI Taxonomy" id="1778678"/>
    <lineage>
        <taxon>Bacteria</taxon>
        <taxon>Bacillati</taxon>
        <taxon>Bacillota</taxon>
        <taxon>Bacilli</taxon>
        <taxon>Bacillales</taxon>
        <taxon>Paenibacillaceae</taxon>
        <taxon>Paenibacillus</taxon>
    </lineage>
</organism>
<dbReference type="EMBL" id="CP034235">
    <property type="protein sequence ID" value="QGQ98306.1"/>
    <property type="molecule type" value="Genomic_DNA"/>
</dbReference>
<keyword evidence="1" id="KW-0732">Signal</keyword>
<gene>
    <name evidence="2" type="ORF">EHS13_27185</name>
</gene>
<evidence type="ECO:0000256" key="1">
    <source>
        <dbReference type="SAM" id="SignalP"/>
    </source>
</evidence>
<dbReference type="OrthoDB" id="501835at2"/>
<dbReference type="InterPro" id="IPR036278">
    <property type="entry name" value="Sialidase_sf"/>
</dbReference>
<sequence>MKKSIVMLTIILLLAGCKSEISATMAPTATVMTSTPTNLPTMTPIITPEPTAIPELERFLFPFPGERLAFNHEESDITGWAITRDNRDQGLQISYTENKGVDWFTTILPTKQPWEKEVDQKHLFASLNATGPSWIMLALPFESVDGVYNKTLYRSDDKGRSWALLGDFTSVIEGELKEILFINDKEGWVTTNYRGTDIIPLYHTVDGGVTWSLEALPQEKGFRYANVSIPYFDSVGHATVKVEYISDAGKKTVYYESTDNGSTWQLFTFNSILKLNGDKAALEVVRQFAVAWQGQNEKKVSSLFEIRSAEYVSEYTSQLKKHKNTFYSAYSFLQPNDPTPAEFCMNLYYQNDGQTENEVGRMSVCLRQQPKSDKWKIYMLD</sequence>
<dbReference type="AlphaFoldDB" id="A0A6B8RSM6"/>
<dbReference type="PROSITE" id="PS51257">
    <property type="entry name" value="PROKAR_LIPOPROTEIN"/>
    <property type="match status" value="1"/>
</dbReference>
<dbReference type="Gene3D" id="2.130.10.10">
    <property type="entry name" value="YVTN repeat-like/Quinoprotein amine dehydrogenase"/>
    <property type="match status" value="1"/>
</dbReference>
<evidence type="ECO:0008006" key="4">
    <source>
        <dbReference type="Google" id="ProtNLM"/>
    </source>
</evidence>
<keyword evidence="3" id="KW-1185">Reference proteome</keyword>
<name>A0A6B8RSM6_9BACL</name>
<dbReference type="Proteomes" id="UP000426246">
    <property type="component" value="Chromosome"/>
</dbReference>
<accession>A0A6B8RSM6</accession>
<feature type="chain" id="PRO_5025444430" description="Exo-alpha-sialidase" evidence="1">
    <location>
        <begin position="24"/>
        <end position="381"/>
    </location>
</feature>
<reference evidence="3" key="1">
    <citation type="submission" date="2018-11" db="EMBL/GenBank/DDBJ databases">
        <title>Complete genome sequence of Paenibacillus sp. ML311-T8.</title>
        <authorList>
            <person name="Nam Y.-D."/>
            <person name="Kang J."/>
            <person name="Chung W.-H."/>
            <person name="Park Y.S."/>
        </authorList>
    </citation>
    <scope>NUCLEOTIDE SEQUENCE [LARGE SCALE GENOMIC DNA]</scope>
    <source>
        <strain evidence="3">ML311-T8</strain>
    </source>
</reference>
<dbReference type="RefSeq" id="WP_155703409.1">
    <property type="nucleotide sequence ID" value="NZ_CP034235.1"/>
</dbReference>